<protein>
    <recommendedName>
        <fullName evidence="1">UPF0246 protein PCLFYP37_01535</fullName>
    </recommendedName>
</protein>
<proteinExistence type="inferred from homology"/>
<gene>
    <name evidence="2" type="ORF">PCLFYP37_01535</name>
</gene>
<evidence type="ECO:0000313" key="2">
    <source>
        <dbReference type="EMBL" id="VYT94400.1"/>
    </source>
</evidence>
<evidence type="ECO:0000256" key="1">
    <source>
        <dbReference type="HAMAP-Rule" id="MF_00652"/>
    </source>
</evidence>
<dbReference type="RefSeq" id="WP_412442196.1">
    <property type="nucleotide sequence ID" value="NZ_CACRUT010000008.1"/>
</dbReference>
<dbReference type="InterPro" id="IPR005583">
    <property type="entry name" value="YaaA"/>
</dbReference>
<dbReference type="GO" id="GO:0033194">
    <property type="term" value="P:response to hydroperoxide"/>
    <property type="evidence" value="ECO:0007669"/>
    <property type="project" value="TreeGrafter"/>
</dbReference>
<dbReference type="AlphaFoldDB" id="A0A6N3AXL2"/>
<dbReference type="GO" id="GO:0005829">
    <property type="term" value="C:cytosol"/>
    <property type="evidence" value="ECO:0007669"/>
    <property type="project" value="TreeGrafter"/>
</dbReference>
<reference evidence="2" key="1">
    <citation type="submission" date="2019-11" db="EMBL/GenBank/DDBJ databases">
        <authorList>
            <person name="Feng L."/>
        </authorList>
    </citation>
    <scope>NUCLEOTIDE SEQUENCE</scope>
    <source>
        <strain evidence="2">PclaraLFYP37</strain>
    </source>
</reference>
<sequence>MLTFISCAKTMTEKTPTVLPPASSPLFIEEARHIALSMTAYTAGELADMLHVNPQIAARTCLQFRTFHDEGATGLPALSAYTGMVFRHIAPQDFTAEDWAYAQSHLFITSFLYGLLRPADRIRNYRLEGHVRLPEKEDRTLFAYWRARLTDVFISAIRQQGGILVNLASAEMKNLFDWTRVTREVRVITPDFYTYKGGRLSTVVVYAKMCRGEMTRFILKNRIENPEDLKTFEWEGYRFNPRESHDDHWVFTPGT</sequence>
<dbReference type="HAMAP" id="MF_00652">
    <property type="entry name" value="UPF0246"/>
    <property type="match status" value="1"/>
</dbReference>
<comment type="similarity">
    <text evidence="1">Belongs to the UPF0246 family.</text>
</comment>
<dbReference type="EMBL" id="CACRUT010000008">
    <property type="protein sequence ID" value="VYT94400.1"/>
    <property type="molecule type" value="Genomic_DNA"/>
</dbReference>
<accession>A0A6N3AXL2</accession>
<organism evidence="2">
    <name type="scientific">Paraprevotella clara</name>
    <dbReference type="NCBI Taxonomy" id="454154"/>
    <lineage>
        <taxon>Bacteria</taxon>
        <taxon>Pseudomonadati</taxon>
        <taxon>Bacteroidota</taxon>
        <taxon>Bacteroidia</taxon>
        <taxon>Bacteroidales</taxon>
        <taxon>Prevotellaceae</taxon>
        <taxon>Paraprevotella</taxon>
    </lineage>
</organism>
<dbReference type="PANTHER" id="PTHR30283">
    <property type="entry name" value="PEROXIDE STRESS RESPONSE PROTEIN YAAA"/>
    <property type="match status" value="1"/>
</dbReference>
<dbReference type="Pfam" id="PF03883">
    <property type="entry name" value="H2O2_YaaD"/>
    <property type="match status" value="1"/>
</dbReference>
<dbReference type="PANTHER" id="PTHR30283:SF4">
    <property type="entry name" value="PEROXIDE STRESS RESISTANCE PROTEIN YAAA"/>
    <property type="match status" value="1"/>
</dbReference>
<name>A0A6N3AXL2_9BACT</name>